<dbReference type="FunFam" id="2.30.42.10:FF:000063">
    <property type="entry name" value="Peptidase, S41 family"/>
    <property type="match status" value="1"/>
</dbReference>
<dbReference type="CDD" id="cd07560">
    <property type="entry name" value="Peptidase_S41_CPP"/>
    <property type="match status" value="1"/>
</dbReference>
<dbReference type="PANTHER" id="PTHR32060:SF22">
    <property type="entry name" value="CARBOXYL-TERMINAL-PROCESSING PEPTIDASE 3, CHLOROPLASTIC"/>
    <property type="match status" value="1"/>
</dbReference>
<dbReference type="CDD" id="cd06782">
    <property type="entry name" value="cpPDZ_CPP-like"/>
    <property type="match status" value="1"/>
</dbReference>
<accession>A0A6G9IZW8</accession>
<gene>
    <name evidence="6" type="ORF">HNR78_003037</name>
</gene>
<evidence type="ECO:0000256" key="4">
    <source>
        <dbReference type="ARBA" id="ARBA00022825"/>
    </source>
</evidence>
<organism evidence="6 7">
    <name type="scientific">Parageobacillus toebii NBRC 107807</name>
    <dbReference type="NCBI Taxonomy" id="1223503"/>
    <lineage>
        <taxon>Bacteria</taxon>
        <taxon>Bacillati</taxon>
        <taxon>Bacillota</taxon>
        <taxon>Bacilli</taxon>
        <taxon>Bacillales</taxon>
        <taxon>Anoxybacillaceae</taxon>
        <taxon>Parageobacillus</taxon>
    </lineage>
</organism>
<dbReference type="PROSITE" id="PS50106">
    <property type="entry name" value="PDZ"/>
    <property type="match status" value="1"/>
</dbReference>
<dbReference type="GO" id="GO:0008236">
    <property type="term" value="F:serine-type peptidase activity"/>
    <property type="evidence" value="ECO:0007669"/>
    <property type="project" value="UniProtKB-KW"/>
</dbReference>
<protein>
    <submittedName>
        <fullName evidence="6">C-terminal peptidase prc</fullName>
    </submittedName>
</protein>
<evidence type="ECO:0000256" key="5">
    <source>
        <dbReference type="RuleBase" id="RU004404"/>
    </source>
</evidence>
<dbReference type="InterPro" id="IPR004447">
    <property type="entry name" value="Peptidase_S41A"/>
</dbReference>
<dbReference type="AlphaFoldDB" id="A0A6G9IZW8"/>
<dbReference type="Proteomes" id="UP000613002">
    <property type="component" value="Unassembled WGS sequence"/>
</dbReference>
<dbReference type="SMART" id="SM00245">
    <property type="entry name" value="TSPc"/>
    <property type="match status" value="1"/>
</dbReference>
<dbReference type="SUPFAM" id="SSF50156">
    <property type="entry name" value="PDZ domain-like"/>
    <property type="match status" value="1"/>
</dbReference>
<dbReference type="Gene3D" id="3.30.750.44">
    <property type="match status" value="1"/>
</dbReference>
<keyword evidence="2 5" id="KW-0645">Protease</keyword>
<dbReference type="InterPro" id="IPR036034">
    <property type="entry name" value="PDZ_sf"/>
</dbReference>
<name>A0A6G9IZW8_9BACL</name>
<dbReference type="InterPro" id="IPR005151">
    <property type="entry name" value="Tail-specific_protease"/>
</dbReference>
<proteinExistence type="inferred from homology"/>
<dbReference type="GO" id="GO:0004175">
    <property type="term" value="F:endopeptidase activity"/>
    <property type="evidence" value="ECO:0007669"/>
    <property type="project" value="TreeGrafter"/>
</dbReference>
<keyword evidence="4 5" id="KW-0720">Serine protease</keyword>
<dbReference type="RefSeq" id="WP_121910016.1">
    <property type="nucleotide sequence ID" value="NZ_BDAQ01000017.1"/>
</dbReference>
<dbReference type="Pfam" id="PF13180">
    <property type="entry name" value="PDZ_2"/>
    <property type="match status" value="1"/>
</dbReference>
<comment type="caution">
    <text evidence="6">The sequence shown here is derived from an EMBL/GenBank/DDBJ whole genome shotgun (WGS) entry which is preliminary data.</text>
</comment>
<dbReference type="NCBIfam" id="TIGR00225">
    <property type="entry name" value="prc"/>
    <property type="match status" value="1"/>
</dbReference>
<dbReference type="SMART" id="SM00228">
    <property type="entry name" value="PDZ"/>
    <property type="match status" value="1"/>
</dbReference>
<dbReference type="GO" id="GO:0006508">
    <property type="term" value="P:proteolysis"/>
    <property type="evidence" value="ECO:0007669"/>
    <property type="project" value="UniProtKB-KW"/>
</dbReference>
<evidence type="ECO:0000256" key="2">
    <source>
        <dbReference type="ARBA" id="ARBA00022670"/>
    </source>
</evidence>
<evidence type="ECO:0000256" key="1">
    <source>
        <dbReference type="ARBA" id="ARBA00009179"/>
    </source>
</evidence>
<dbReference type="EMBL" id="JACICZ010000016">
    <property type="protein sequence ID" value="MBB3870137.1"/>
    <property type="molecule type" value="Genomic_DNA"/>
</dbReference>
<dbReference type="GO" id="GO:0030288">
    <property type="term" value="C:outer membrane-bounded periplasmic space"/>
    <property type="evidence" value="ECO:0007669"/>
    <property type="project" value="TreeGrafter"/>
</dbReference>
<dbReference type="Gene3D" id="3.90.226.10">
    <property type="entry name" value="2-enoyl-CoA Hydratase, Chain A, domain 1"/>
    <property type="match status" value="1"/>
</dbReference>
<keyword evidence="7" id="KW-1185">Reference proteome</keyword>
<dbReference type="PANTHER" id="PTHR32060">
    <property type="entry name" value="TAIL-SPECIFIC PROTEASE"/>
    <property type="match status" value="1"/>
</dbReference>
<evidence type="ECO:0000313" key="7">
    <source>
        <dbReference type="Proteomes" id="UP000613002"/>
    </source>
</evidence>
<dbReference type="GO" id="GO:0007165">
    <property type="term" value="P:signal transduction"/>
    <property type="evidence" value="ECO:0007669"/>
    <property type="project" value="TreeGrafter"/>
</dbReference>
<keyword evidence="3 5" id="KW-0378">Hydrolase</keyword>
<comment type="similarity">
    <text evidence="1 5">Belongs to the peptidase S41A family.</text>
</comment>
<evidence type="ECO:0000313" key="6">
    <source>
        <dbReference type="EMBL" id="MBB3870137.1"/>
    </source>
</evidence>
<dbReference type="InterPro" id="IPR029045">
    <property type="entry name" value="ClpP/crotonase-like_dom_sf"/>
</dbReference>
<sequence>MDVKRISKLIIALFLCFSASAVLDVSVRAAEPVSPKVLDEVRQIIREYYVEPVNEQILKGTTPQEMVKHLDPYSTYMTAKEYEEFLKSIDMEFIGIGIMMEEDDLGIKVMSVLENGPAARAGLRAGDIITEVDGQSVANNAKETALTLITGQEGTAVHLKVFRPSTNETFSVSVTREKIDWPNVEFTKLAGNIGYIRLYSFDMNSVRDIERAIRSLSGVKGWVFDLRDNPGGYVEAAQQIIGFFPNAKYAFQLRDRSNKPVTYRAVTQPIQMKGPIKVLINSSSASASEMVAASVKEQQAAVLYGQRTFGKGSMQEMFELSDGSMLKLTVARFFSPKGTPIHNVGVKPNITTAVNKELYAAHRDLLLQQLKSYQSFGKLRNAPADKTFTIKFSRPLMNTNTNGVKLYHIGGQEVPVTVQIHKGTQLLVKPTEKLKKGESYLLVIHPTLKGKDGVVMRKGAFLEISVAK</sequence>
<dbReference type="SUPFAM" id="SSF52096">
    <property type="entry name" value="ClpP/crotonase"/>
    <property type="match status" value="1"/>
</dbReference>
<dbReference type="Pfam" id="PF03572">
    <property type="entry name" value="Peptidase_S41"/>
    <property type="match status" value="1"/>
</dbReference>
<dbReference type="Gene3D" id="2.30.42.10">
    <property type="match status" value="1"/>
</dbReference>
<evidence type="ECO:0000256" key="3">
    <source>
        <dbReference type="ARBA" id="ARBA00022801"/>
    </source>
</evidence>
<reference evidence="6 7" key="1">
    <citation type="submission" date="2020-08" db="EMBL/GenBank/DDBJ databases">
        <title>Genomic Encyclopedia of Type Strains, Phase IV (KMG-IV): sequencing the most valuable type-strain genomes for metagenomic binning, comparative biology and taxonomic classification.</title>
        <authorList>
            <person name="Goeker M."/>
        </authorList>
    </citation>
    <scope>NUCLEOTIDE SEQUENCE [LARGE SCALE GENOMIC DNA]</scope>
    <source>
        <strain evidence="6 7">DSM 14590</strain>
    </source>
</reference>
<dbReference type="InterPro" id="IPR001478">
    <property type="entry name" value="PDZ"/>
</dbReference>